<evidence type="ECO:0000313" key="3">
    <source>
        <dbReference type="Proteomes" id="UP000799750"/>
    </source>
</evidence>
<dbReference type="GO" id="GO:0032543">
    <property type="term" value="P:mitochondrial translation"/>
    <property type="evidence" value="ECO:0007669"/>
    <property type="project" value="TreeGrafter"/>
</dbReference>
<dbReference type="PANTHER" id="PTHR28158">
    <property type="entry name" value="37S RIBOSOMAL PROTEIN S35, MITOCHONDRIAL"/>
    <property type="match status" value="1"/>
</dbReference>
<dbReference type="AlphaFoldDB" id="A0A6A6QLE7"/>
<keyword evidence="3" id="KW-1185">Reference proteome</keyword>
<dbReference type="GO" id="GO:0003735">
    <property type="term" value="F:structural constituent of ribosome"/>
    <property type="evidence" value="ECO:0007669"/>
    <property type="project" value="TreeGrafter"/>
</dbReference>
<feature type="region of interest" description="Disordered" evidence="1">
    <location>
        <begin position="85"/>
        <end position="123"/>
    </location>
</feature>
<feature type="compositionally biased region" description="Basic and acidic residues" evidence="1">
    <location>
        <begin position="103"/>
        <end position="121"/>
    </location>
</feature>
<feature type="region of interest" description="Disordered" evidence="1">
    <location>
        <begin position="1"/>
        <end position="45"/>
    </location>
</feature>
<dbReference type="Proteomes" id="UP000799750">
    <property type="component" value="Unassembled WGS sequence"/>
</dbReference>
<name>A0A6A6QLE7_9PEZI</name>
<evidence type="ECO:0000313" key="2">
    <source>
        <dbReference type="EMBL" id="KAF2492876.1"/>
    </source>
</evidence>
<organism evidence="2 3">
    <name type="scientific">Lophium mytilinum</name>
    <dbReference type="NCBI Taxonomy" id="390894"/>
    <lineage>
        <taxon>Eukaryota</taxon>
        <taxon>Fungi</taxon>
        <taxon>Dikarya</taxon>
        <taxon>Ascomycota</taxon>
        <taxon>Pezizomycotina</taxon>
        <taxon>Dothideomycetes</taxon>
        <taxon>Pleosporomycetidae</taxon>
        <taxon>Mytilinidiales</taxon>
        <taxon>Mytilinidiaceae</taxon>
        <taxon>Lophium</taxon>
    </lineage>
</organism>
<dbReference type="EMBL" id="MU004193">
    <property type="protein sequence ID" value="KAF2492876.1"/>
    <property type="molecule type" value="Genomic_DNA"/>
</dbReference>
<protein>
    <recommendedName>
        <fullName evidence="4">Eukaryotic mitochondrial regulator protein-domain-containing protein</fullName>
    </recommendedName>
</protein>
<accession>A0A6A6QLE7</accession>
<sequence length="406" mass="45494">MPPRLRPRTSLLPSRPPPTARPQCLLLRPSPSHRQFSQSTPHYEKATRMRRNMYKWINGPGKVFLEPLPGSTNYMSAYDRDGNLLRARKGGEGDGASGAGEAKPLEEGKQAEDSEPAKSAEEELESLDEAAVAKKEEDAEKLKAAQIMNLPPESKQDLQPFPLNGQFVSQPVLSEELREAIWKRVMKDGVSLPTVSVEFGVSNERVGAVVRLMQMEKEWIAQGTPLVKPYAQAVMAMLPKTPYVAKGENKRPVNHESINDLIVHPATKQQLFVPVSESRHFTREDAAKAFHHTLLSADDRIPHPELVVSEREAQLGLSNSERIAAASARMLAERQRKAEKEAKRKEWEAKTITRVPGRRWDFVFQDISVESVGKDGRSEKGVGWRYGIPHEDRKRGQVKIPTKVDG</sequence>
<evidence type="ECO:0000256" key="1">
    <source>
        <dbReference type="SAM" id="MobiDB-lite"/>
    </source>
</evidence>
<dbReference type="PANTHER" id="PTHR28158:SF1">
    <property type="entry name" value="SMALL RIBOSOMAL SUBUNIT PROTEIN MS45"/>
    <property type="match status" value="1"/>
</dbReference>
<dbReference type="Pfam" id="PF12298">
    <property type="entry name" value="Bot1p"/>
    <property type="match status" value="1"/>
</dbReference>
<evidence type="ECO:0008006" key="4">
    <source>
        <dbReference type="Google" id="ProtNLM"/>
    </source>
</evidence>
<dbReference type="InterPro" id="IPR021036">
    <property type="entry name" value="Ribosomal_mS45"/>
</dbReference>
<proteinExistence type="predicted"/>
<reference evidence="2" key="1">
    <citation type="journal article" date="2020" name="Stud. Mycol.">
        <title>101 Dothideomycetes genomes: a test case for predicting lifestyles and emergence of pathogens.</title>
        <authorList>
            <person name="Haridas S."/>
            <person name="Albert R."/>
            <person name="Binder M."/>
            <person name="Bloem J."/>
            <person name="Labutti K."/>
            <person name="Salamov A."/>
            <person name="Andreopoulos B."/>
            <person name="Baker S."/>
            <person name="Barry K."/>
            <person name="Bills G."/>
            <person name="Bluhm B."/>
            <person name="Cannon C."/>
            <person name="Castanera R."/>
            <person name="Culley D."/>
            <person name="Daum C."/>
            <person name="Ezra D."/>
            <person name="Gonzalez J."/>
            <person name="Henrissat B."/>
            <person name="Kuo A."/>
            <person name="Liang C."/>
            <person name="Lipzen A."/>
            <person name="Lutzoni F."/>
            <person name="Magnuson J."/>
            <person name="Mondo S."/>
            <person name="Nolan M."/>
            <person name="Ohm R."/>
            <person name="Pangilinan J."/>
            <person name="Park H.-J."/>
            <person name="Ramirez L."/>
            <person name="Alfaro M."/>
            <person name="Sun H."/>
            <person name="Tritt A."/>
            <person name="Yoshinaga Y."/>
            <person name="Zwiers L.-H."/>
            <person name="Turgeon B."/>
            <person name="Goodwin S."/>
            <person name="Spatafora J."/>
            <person name="Crous P."/>
            <person name="Grigoriev I."/>
        </authorList>
    </citation>
    <scope>NUCLEOTIDE SEQUENCE</scope>
    <source>
        <strain evidence="2">CBS 269.34</strain>
    </source>
</reference>
<dbReference type="OrthoDB" id="10052321at2759"/>
<dbReference type="GO" id="GO:0005763">
    <property type="term" value="C:mitochondrial small ribosomal subunit"/>
    <property type="evidence" value="ECO:0007669"/>
    <property type="project" value="TreeGrafter"/>
</dbReference>
<feature type="compositionally biased region" description="Polar residues" evidence="1">
    <location>
        <begin position="32"/>
        <end position="41"/>
    </location>
</feature>
<gene>
    <name evidence="2" type="ORF">BU16DRAFT_529143</name>
</gene>